<evidence type="ECO:0000313" key="2">
    <source>
        <dbReference type="EMBL" id="KAF7264769.1"/>
    </source>
</evidence>
<protein>
    <submittedName>
        <fullName evidence="2">Uncharacterized protein</fullName>
    </submittedName>
</protein>
<dbReference type="EMBL" id="JAACXV010016066">
    <property type="protein sequence ID" value="KAF7264769.1"/>
    <property type="molecule type" value="Genomic_DNA"/>
</dbReference>
<feature type="compositionally biased region" description="Basic and acidic residues" evidence="1">
    <location>
        <begin position="79"/>
        <end position="99"/>
    </location>
</feature>
<dbReference type="AlphaFoldDB" id="A0A834HP85"/>
<reference evidence="2" key="1">
    <citation type="submission" date="2020-08" db="EMBL/GenBank/DDBJ databases">
        <title>Genome sequencing and assembly of the red palm weevil Rhynchophorus ferrugineus.</title>
        <authorList>
            <person name="Dias G.B."/>
            <person name="Bergman C.M."/>
            <person name="Manee M."/>
        </authorList>
    </citation>
    <scope>NUCLEOTIDE SEQUENCE</scope>
    <source>
        <strain evidence="2">AA-2017</strain>
        <tissue evidence="2">Whole larva</tissue>
    </source>
</reference>
<accession>A0A834HP85</accession>
<keyword evidence="3" id="KW-1185">Reference proteome</keyword>
<organism evidence="2 3">
    <name type="scientific">Rhynchophorus ferrugineus</name>
    <name type="common">Red palm weevil</name>
    <name type="synonym">Curculio ferrugineus</name>
    <dbReference type="NCBI Taxonomy" id="354439"/>
    <lineage>
        <taxon>Eukaryota</taxon>
        <taxon>Metazoa</taxon>
        <taxon>Ecdysozoa</taxon>
        <taxon>Arthropoda</taxon>
        <taxon>Hexapoda</taxon>
        <taxon>Insecta</taxon>
        <taxon>Pterygota</taxon>
        <taxon>Neoptera</taxon>
        <taxon>Endopterygota</taxon>
        <taxon>Coleoptera</taxon>
        <taxon>Polyphaga</taxon>
        <taxon>Cucujiformia</taxon>
        <taxon>Curculionidae</taxon>
        <taxon>Dryophthorinae</taxon>
        <taxon>Rhynchophorus</taxon>
    </lineage>
</organism>
<feature type="region of interest" description="Disordered" evidence="1">
    <location>
        <begin position="47"/>
        <end position="99"/>
    </location>
</feature>
<comment type="caution">
    <text evidence="2">The sequence shown here is derived from an EMBL/GenBank/DDBJ whole genome shotgun (WGS) entry which is preliminary data.</text>
</comment>
<dbReference type="Proteomes" id="UP000625711">
    <property type="component" value="Unassembled WGS sequence"/>
</dbReference>
<name>A0A834HP85_RHYFE</name>
<feature type="region of interest" description="Disordered" evidence="1">
    <location>
        <begin position="11"/>
        <end position="30"/>
    </location>
</feature>
<evidence type="ECO:0000313" key="3">
    <source>
        <dbReference type="Proteomes" id="UP000625711"/>
    </source>
</evidence>
<proteinExistence type="predicted"/>
<evidence type="ECO:0000256" key="1">
    <source>
        <dbReference type="SAM" id="MobiDB-lite"/>
    </source>
</evidence>
<gene>
    <name evidence="2" type="ORF">GWI33_022464</name>
</gene>
<sequence length="99" mass="10633">MLPFAIPITVAHPSSAAQRTPRGSNRKDEPSVVSLFAVVRKPAAPYAANRDGSWASSRGLDPRRLSAPGVLARSRSVSLRREGPDEDAARGMERSRGPQ</sequence>